<evidence type="ECO:0000256" key="5">
    <source>
        <dbReference type="ARBA" id="ARBA00023136"/>
    </source>
</evidence>
<reference evidence="8" key="2">
    <citation type="journal article" date="2021" name="Data Brief">
        <title>Draft genome sequence data of the facultative, thermophilic, xylanolytic bacterium Paenibacillus sp. strain DA-C8.</title>
        <authorList>
            <person name="Chhe C."/>
            <person name="Uke A."/>
            <person name="Baramee S."/>
            <person name="Ungkulpasvich U."/>
            <person name="Tachaapaikoon C."/>
            <person name="Pason P."/>
            <person name="Waeonukul R."/>
            <person name="Ratanakhanokchai K."/>
            <person name="Kosugi A."/>
        </authorList>
    </citation>
    <scope>NUCLEOTIDE SEQUENCE</scope>
    <source>
        <strain evidence="8">DA-C8</strain>
    </source>
</reference>
<dbReference type="EMBL" id="BMAQ01000004">
    <property type="protein sequence ID" value="GFR37240.1"/>
    <property type="molecule type" value="Genomic_DNA"/>
</dbReference>
<feature type="transmembrane region" description="Helical" evidence="6">
    <location>
        <begin position="353"/>
        <end position="377"/>
    </location>
</feature>
<feature type="transmembrane region" description="Helical" evidence="6">
    <location>
        <begin position="206"/>
        <end position="225"/>
    </location>
</feature>
<dbReference type="InterPro" id="IPR011701">
    <property type="entry name" value="MFS"/>
</dbReference>
<dbReference type="PANTHER" id="PTHR23526">
    <property type="entry name" value="INTEGRAL MEMBRANE TRANSPORT PROTEIN-RELATED"/>
    <property type="match status" value="1"/>
</dbReference>
<feature type="transmembrane region" description="Helical" evidence="6">
    <location>
        <begin position="158"/>
        <end position="177"/>
    </location>
</feature>
<feature type="transmembrane region" description="Helical" evidence="6">
    <location>
        <begin position="294"/>
        <end position="315"/>
    </location>
</feature>
<feature type="transmembrane region" description="Helical" evidence="6">
    <location>
        <begin position="99"/>
        <end position="121"/>
    </location>
</feature>
<feature type="transmembrane region" description="Helical" evidence="6">
    <location>
        <begin position="327"/>
        <end position="347"/>
    </location>
</feature>
<evidence type="ECO:0000256" key="1">
    <source>
        <dbReference type="ARBA" id="ARBA00004651"/>
    </source>
</evidence>
<evidence type="ECO:0000256" key="2">
    <source>
        <dbReference type="ARBA" id="ARBA00022448"/>
    </source>
</evidence>
<evidence type="ECO:0000313" key="9">
    <source>
        <dbReference type="Proteomes" id="UP000654993"/>
    </source>
</evidence>
<feature type="transmembrane region" description="Helical" evidence="6">
    <location>
        <begin position="74"/>
        <end position="93"/>
    </location>
</feature>
<evidence type="ECO:0000256" key="6">
    <source>
        <dbReference type="SAM" id="Phobius"/>
    </source>
</evidence>
<keyword evidence="4 6" id="KW-1133">Transmembrane helix</keyword>
<dbReference type="GO" id="GO:0022857">
    <property type="term" value="F:transmembrane transporter activity"/>
    <property type="evidence" value="ECO:0007669"/>
    <property type="project" value="InterPro"/>
</dbReference>
<dbReference type="SUPFAM" id="SSF103473">
    <property type="entry name" value="MFS general substrate transporter"/>
    <property type="match status" value="1"/>
</dbReference>
<dbReference type="AlphaFoldDB" id="A0A916QAM8"/>
<keyword evidence="5 6" id="KW-0472">Membrane</keyword>
<dbReference type="InterPro" id="IPR020846">
    <property type="entry name" value="MFS_dom"/>
</dbReference>
<accession>A0A916QAM8</accession>
<dbReference type="Proteomes" id="UP000654993">
    <property type="component" value="Unassembled WGS sequence"/>
</dbReference>
<dbReference type="CDD" id="cd17325">
    <property type="entry name" value="MFS_MdtG_SLC18_like"/>
    <property type="match status" value="1"/>
</dbReference>
<dbReference type="InterPro" id="IPR001958">
    <property type="entry name" value="Tet-R_TetA/multi-R_MdtG-like"/>
</dbReference>
<keyword evidence="3 6" id="KW-0812">Transmembrane</keyword>
<evidence type="ECO:0000259" key="7">
    <source>
        <dbReference type="PROSITE" id="PS50850"/>
    </source>
</evidence>
<comment type="subcellular location">
    <subcellularLocation>
        <location evidence="1">Cell membrane</location>
        <topology evidence="1">Multi-pass membrane protein</topology>
    </subcellularLocation>
</comment>
<keyword evidence="2" id="KW-0813">Transport</keyword>
<dbReference type="PRINTS" id="PR01035">
    <property type="entry name" value="TCRTETA"/>
</dbReference>
<dbReference type="PANTHER" id="PTHR23526:SF4">
    <property type="entry name" value="INTEGRAL MEMBRANE TRANSPORT PROTEIN"/>
    <property type="match status" value="1"/>
</dbReference>
<gene>
    <name evidence="8" type="primary">ltaA</name>
    <name evidence="8" type="ORF">PRECH8_05360</name>
</gene>
<reference evidence="8" key="1">
    <citation type="submission" date="2020-08" db="EMBL/GenBank/DDBJ databases">
        <authorList>
            <person name="Uke A."/>
            <person name="Chhe C."/>
            <person name="Baramee S."/>
            <person name="Kosugi A."/>
        </authorList>
    </citation>
    <scope>NUCLEOTIDE SEQUENCE</scope>
    <source>
        <strain evidence="8">DA-C8</strain>
    </source>
</reference>
<name>A0A916QAM8_9BACL</name>
<keyword evidence="9" id="KW-1185">Reference proteome</keyword>
<proteinExistence type="predicted"/>
<dbReference type="PROSITE" id="PS50850">
    <property type="entry name" value="MFS"/>
    <property type="match status" value="1"/>
</dbReference>
<feature type="transmembrane region" description="Helical" evidence="6">
    <location>
        <begin position="42"/>
        <end position="67"/>
    </location>
</feature>
<feature type="transmembrane region" description="Helical" evidence="6">
    <location>
        <begin position="133"/>
        <end position="152"/>
    </location>
</feature>
<feature type="transmembrane region" description="Helical" evidence="6">
    <location>
        <begin position="270"/>
        <end position="288"/>
    </location>
</feature>
<evidence type="ECO:0000313" key="8">
    <source>
        <dbReference type="EMBL" id="GFR37240.1"/>
    </source>
</evidence>
<sequence length="389" mass="42736">METVIRLLNDRNFVRYALILFIGEFVRGAIILSLLPLYGLDYWVVGVAVTAHYTTDTVSKLGVGYLVDRFSSRLMVTSGLTLAIVSICLMYYFPIPWLIIVASALLGLGISPVWIACLAMVKDSQRATQMGFLYTLWLAGMGGGPVVINFFLRFGHALSFAILTALLGLGLLFSMRIRRVDSRNLRVIPIRRQFLMLVQKVRRMRLLLPGMILQTLGASMLLPVLPDFATLEIGLDPSQISFLLMAGGICAILALIPMGRLSDRFGKQPFLVIGFCMLGVALLFLAKTETIEFALLWAVVLGIAYSTMLPAWNALLSYYVPENQEGVGWGLLNTVEGIGIALGPSIGGALGSLYAVALPIEIAAFIFLFIGLFYLLVPIDRITMTKRRA</sequence>
<dbReference type="Pfam" id="PF07690">
    <property type="entry name" value="MFS_1"/>
    <property type="match status" value="2"/>
</dbReference>
<organism evidence="8 9">
    <name type="scientific">Insulibacter thermoxylanivorax</name>
    <dbReference type="NCBI Taxonomy" id="2749268"/>
    <lineage>
        <taxon>Bacteria</taxon>
        <taxon>Bacillati</taxon>
        <taxon>Bacillota</taxon>
        <taxon>Bacilli</taxon>
        <taxon>Bacillales</taxon>
        <taxon>Paenibacillaceae</taxon>
        <taxon>Insulibacter</taxon>
    </lineage>
</organism>
<feature type="transmembrane region" description="Helical" evidence="6">
    <location>
        <begin position="12"/>
        <end position="36"/>
    </location>
</feature>
<dbReference type="InterPro" id="IPR036259">
    <property type="entry name" value="MFS_trans_sf"/>
</dbReference>
<protein>
    <submittedName>
        <fullName evidence="8">Glycolipid permease LtaA</fullName>
    </submittedName>
</protein>
<feature type="domain" description="Major facilitator superfamily (MFS) profile" evidence="7">
    <location>
        <begin position="1"/>
        <end position="389"/>
    </location>
</feature>
<feature type="transmembrane region" description="Helical" evidence="6">
    <location>
        <begin position="240"/>
        <end position="258"/>
    </location>
</feature>
<dbReference type="InterPro" id="IPR052528">
    <property type="entry name" value="Sugar_transport-like"/>
</dbReference>
<evidence type="ECO:0000256" key="4">
    <source>
        <dbReference type="ARBA" id="ARBA00022989"/>
    </source>
</evidence>
<comment type="caution">
    <text evidence="8">The sequence shown here is derived from an EMBL/GenBank/DDBJ whole genome shotgun (WGS) entry which is preliminary data.</text>
</comment>
<dbReference type="GO" id="GO:0005886">
    <property type="term" value="C:plasma membrane"/>
    <property type="evidence" value="ECO:0007669"/>
    <property type="project" value="UniProtKB-SubCell"/>
</dbReference>
<dbReference type="Gene3D" id="1.20.1250.20">
    <property type="entry name" value="MFS general substrate transporter like domains"/>
    <property type="match status" value="2"/>
</dbReference>
<evidence type="ECO:0000256" key="3">
    <source>
        <dbReference type="ARBA" id="ARBA00022692"/>
    </source>
</evidence>